<gene>
    <name evidence="13" type="ORF">H9943_00660</name>
</gene>
<feature type="domain" description="PEP-utilising enzyme mobile" evidence="10">
    <location>
        <begin position="147"/>
        <end position="218"/>
    </location>
</feature>
<dbReference type="Gene3D" id="1.10.274.10">
    <property type="entry name" value="PtsI, HPr-binding domain"/>
    <property type="match status" value="1"/>
</dbReference>
<dbReference type="EMBL" id="DWYA01000008">
    <property type="protein sequence ID" value="HJB38889.1"/>
    <property type="molecule type" value="Genomic_DNA"/>
</dbReference>
<dbReference type="InterPro" id="IPR036618">
    <property type="entry name" value="PtsI_HPr-bd_sf"/>
</dbReference>
<keyword evidence="6" id="KW-0418">Kinase</keyword>
<dbReference type="InterPro" id="IPR008279">
    <property type="entry name" value="PEP-util_enz_mobile_dom"/>
</dbReference>
<keyword evidence="9" id="KW-0175">Coiled coil</keyword>
<dbReference type="SUPFAM" id="SSF51621">
    <property type="entry name" value="Phosphoenolpyruvate/pyruvate domain"/>
    <property type="match status" value="1"/>
</dbReference>
<dbReference type="Gene3D" id="3.50.30.10">
    <property type="entry name" value="Phosphohistidine domain"/>
    <property type="match status" value="1"/>
</dbReference>
<evidence type="ECO:0000256" key="7">
    <source>
        <dbReference type="ARBA" id="ARBA00022842"/>
    </source>
</evidence>
<dbReference type="InterPro" id="IPR000121">
    <property type="entry name" value="PEP_util_C"/>
</dbReference>
<dbReference type="GO" id="GO:0046872">
    <property type="term" value="F:metal ion binding"/>
    <property type="evidence" value="ECO:0007669"/>
    <property type="project" value="UniProtKB-KW"/>
</dbReference>
<accession>A0A9D2M146</accession>
<evidence type="ECO:0000256" key="2">
    <source>
        <dbReference type="ARBA" id="ARBA00007837"/>
    </source>
</evidence>
<comment type="cofactor">
    <cofactor evidence="1">
        <name>Mg(2+)</name>
        <dbReference type="ChEBI" id="CHEBI:18420"/>
    </cofactor>
</comment>
<dbReference type="AlphaFoldDB" id="A0A9D2M146"/>
<organism evidence="13 14">
    <name type="scientific">Candidatus Ruthenibacterium avium</name>
    <dbReference type="NCBI Taxonomy" id="2838751"/>
    <lineage>
        <taxon>Bacteria</taxon>
        <taxon>Bacillati</taxon>
        <taxon>Bacillota</taxon>
        <taxon>Clostridia</taxon>
        <taxon>Eubacteriales</taxon>
        <taxon>Oscillospiraceae</taxon>
        <taxon>Ruthenibacterium</taxon>
    </lineage>
</organism>
<name>A0A9D2M146_9FIRM</name>
<evidence type="ECO:0000256" key="9">
    <source>
        <dbReference type="SAM" id="Coils"/>
    </source>
</evidence>
<dbReference type="Proteomes" id="UP000824209">
    <property type="component" value="Unassembled WGS sequence"/>
</dbReference>
<dbReference type="SUPFAM" id="SSF47831">
    <property type="entry name" value="Enzyme I of the PEP:sugar phosphotransferase system HPr-binding (sub)domain"/>
    <property type="match status" value="1"/>
</dbReference>
<comment type="caution">
    <text evidence="13">The sequence shown here is derived from an EMBL/GenBank/DDBJ whole genome shotgun (WGS) entry which is preliminary data.</text>
</comment>
<keyword evidence="5" id="KW-0479">Metal-binding</keyword>
<dbReference type="Pfam" id="PF00391">
    <property type="entry name" value="PEP-utilizers"/>
    <property type="match status" value="1"/>
</dbReference>
<evidence type="ECO:0000256" key="1">
    <source>
        <dbReference type="ARBA" id="ARBA00001946"/>
    </source>
</evidence>
<evidence type="ECO:0000256" key="8">
    <source>
        <dbReference type="ARBA" id="ARBA00033235"/>
    </source>
</evidence>
<evidence type="ECO:0000256" key="5">
    <source>
        <dbReference type="ARBA" id="ARBA00022723"/>
    </source>
</evidence>
<evidence type="ECO:0000259" key="10">
    <source>
        <dbReference type="Pfam" id="PF00391"/>
    </source>
</evidence>
<evidence type="ECO:0000313" key="14">
    <source>
        <dbReference type="Proteomes" id="UP000824209"/>
    </source>
</evidence>
<dbReference type="SUPFAM" id="SSF52009">
    <property type="entry name" value="Phosphohistidine domain"/>
    <property type="match status" value="1"/>
</dbReference>
<feature type="domain" description="PEP-utilising enzyme C-terminal" evidence="11">
    <location>
        <begin position="248"/>
        <end position="534"/>
    </location>
</feature>
<feature type="domain" description="Phosphotransferase system enzyme I N-terminal" evidence="12">
    <location>
        <begin position="5"/>
        <end position="120"/>
    </location>
</feature>
<comment type="similarity">
    <text evidence="2">Belongs to the PEP-utilizing enzyme family.</text>
</comment>
<evidence type="ECO:0000259" key="12">
    <source>
        <dbReference type="Pfam" id="PF05524"/>
    </source>
</evidence>
<dbReference type="InterPro" id="IPR036637">
    <property type="entry name" value="Phosphohistidine_dom_sf"/>
</dbReference>
<keyword evidence="4" id="KW-0808">Transferase</keyword>
<dbReference type="Pfam" id="PF02896">
    <property type="entry name" value="PEP-utilizers_C"/>
    <property type="match status" value="1"/>
</dbReference>
<evidence type="ECO:0000256" key="4">
    <source>
        <dbReference type="ARBA" id="ARBA00022679"/>
    </source>
</evidence>
<evidence type="ECO:0000313" key="13">
    <source>
        <dbReference type="EMBL" id="HJB38889.1"/>
    </source>
</evidence>
<dbReference type="InterPro" id="IPR008731">
    <property type="entry name" value="PTS_EIN"/>
</dbReference>
<protein>
    <recommendedName>
        <fullName evidence="3">Phosphoenolpyruvate-protein phosphotransferase</fullName>
    </recommendedName>
    <alternativeName>
        <fullName evidence="8">Phosphotransferase system, enzyme I</fullName>
    </alternativeName>
</protein>
<proteinExistence type="inferred from homology"/>
<dbReference type="InterPro" id="IPR015813">
    <property type="entry name" value="Pyrv/PenolPyrv_kinase-like_dom"/>
</dbReference>
<dbReference type="InterPro" id="IPR040442">
    <property type="entry name" value="Pyrv_kinase-like_dom_sf"/>
</dbReference>
<evidence type="ECO:0000259" key="11">
    <source>
        <dbReference type="Pfam" id="PF02896"/>
    </source>
</evidence>
<evidence type="ECO:0000256" key="3">
    <source>
        <dbReference type="ARBA" id="ARBA00016544"/>
    </source>
</evidence>
<keyword evidence="7" id="KW-0460">Magnesium</keyword>
<dbReference type="GO" id="GO:0016301">
    <property type="term" value="F:kinase activity"/>
    <property type="evidence" value="ECO:0007669"/>
    <property type="project" value="UniProtKB-KW"/>
</dbReference>
<evidence type="ECO:0000256" key="6">
    <source>
        <dbReference type="ARBA" id="ARBA00022777"/>
    </source>
</evidence>
<reference evidence="13" key="2">
    <citation type="submission" date="2021-04" db="EMBL/GenBank/DDBJ databases">
        <authorList>
            <person name="Gilroy R."/>
        </authorList>
    </citation>
    <scope>NUCLEOTIDE SEQUENCE</scope>
    <source>
        <strain evidence="13">ChiBcec8-14828</strain>
    </source>
</reference>
<sequence length="551" mass="59816">MRLFSGIGASEGFAVGVVRRLHHIQTATGRQVRSPSQEKLLYEQAVQTAKQQLEELEQRASANEKAIFAAQAMMLEDGGLTDEIFAYMQAGAGAAAAVERAAGIYAGKLRALDDEYLRERACDVLDACYRLVHILDGAPQGVFFLSAPVIIATDELYPSDLLMMERAKILGIITSRGSANAHASILARMMGVPAVVMAGEELLEQCDGVLAAIDGWTGEVYLEPDNATCARMTHSMRKMHRQRESLREQQISRMPCMTGDGVPVALRATGTGLEDVSMAMDAGAQGMGILFSEYGLPLAAVNDEDVQYRFYRSCLEKADGQPVTISTYDFGGDKTPPGLEAAKEDNPAMGLCGIRHSLANPTLFLKQVCAMMRAAAYGNLRMALPMVNSRAEVQQVLDYVRDARRILHARGQTFADCFEVGVLLETPAAVLSARELAKDAAFFCLRPEKVMQYAFAADRENNLVAAYFPPYDSGVVNAFIGTAVHAAKETARPLCVCCEGADPAAQAEMYVRMGVRELSVPIYALSAVKERLLTTHVQQPDKARETVIPAP</sequence>
<dbReference type="InterPro" id="IPR050499">
    <property type="entry name" value="PEP-utilizing_PTS_enzyme"/>
</dbReference>
<dbReference type="Pfam" id="PF05524">
    <property type="entry name" value="PEP-utilisers_N"/>
    <property type="match status" value="1"/>
</dbReference>
<dbReference type="PANTHER" id="PTHR46244:SF3">
    <property type="entry name" value="PHOSPHOENOLPYRUVATE-PROTEIN PHOSPHOTRANSFERASE"/>
    <property type="match status" value="1"/>
</dbReference>
<dbReference type="Gene3D" id="3.20.20.60">
    <property type="entry name" value="Phosphoenolpyruvate-binding domains"/>
    <property type="match status" value="1"/>
</dbReference>
<dbReference type="GO" id="GO:0009401">
    <property type="term" value="P:phosphoenolpyruvate-dependent sugar phosphotransferase system"/>
    <property type="evidence" value="ECO:0007669"/>
    <property type="project" value="InterPro"/>
</dbReference>
<dbReference type="PANTHER" id="PTHR46244">
    <property type="entry name" value="PHOSPHOENOLPYRUVATE-PROTEIN PHOSPHOTRANSFERASE"/>
    <property type="match status" value="1"/>
</dbReference>
<feature type="coiled-coil region" evidence="9">
    <location>
        <begin position="39"/>
        <end position="66"/>
    </location>
</feature>
<reference evidence="13" key="1">
    <citation type="journal article" date="2021" name="PeerJ">
        <title>Extensive microbial diversity within the chicken gut microbiome revealed by metagenomics and culture.</title>
        <authorList>
            <person name="Gilroy R."/>
            <person name="Ravi A."/>
            <person name="Getino M."/>
            <person name="Pursley I."/>
            <person name="Horton D.L."/>
            <person name="Alikhan N.F."/>
            <person name="Baker D."/>
            <person name="Gharbi K."/>
            <person name="Hall N."/>
            <person name="Watson M."/>
            <person name="Adriaenssens E.M."/>
            <person name="Foster-Nyarko E."/>
            <person name="Jarju S."/>
            <person name="Secka A."/>
            <person name="Antonio M."/>
            <person name="Oren A."/>
            <person name="Chaudhuri R.R."/>
            <person name="La Ragione R."/>
            <person name="Hildebrand F."/>
            <person name="Pallen M.J."/>
        </authorList>
    </citation>
    <scope>NUCLEOTIDE SEQUENCE</scope>
    <source>
        <strain evidence="13">ChiBcec8-14828</strain>
    </source>
</reference>